<dbReference type="AlphaFoldDB" id="A0A0A0I508"/>
<proteinExistence type="predicted"/>
<protein>
    <recommendedName>
        <fullName evidence="3">PqqD family protein</fullName>
    </recommendedName>
</protein>
<evidence type="ECO:0000313" key="1">
    <source>
        <dbReference type="EMBL" id="KGM96489.1"/>
    </source>
</evidence>
<dbReference type="InterPro" id="IPR041881">
    <property type="entry name" value="PqqD_sf"/>
</dbReference>
<organism evidence="1 2">
    <name type="scientific">Clostridium novyi A str. 4552</name>
    <dbReference type="NCBI Taxonomy" id="1444289"/>
    <lineage>
        <taxon>Bacteria</taxon>
        <taxon>Bacillati</taxon>
        <taxon>Bacillota</taxon>
        <taxon>Clostridia</taxon>
        <taxon>Eubacteriales</taxon>
        <taxon>Clostridiaceae</taxon>
        <taxon>Clostridium</taxon>
    </lineage>
</organism>
<accession>A0A0A0I508</accession>
<comment type="caution">
    <text evidence="1">The sequence shown here is derived from an EMBL/GenBank/DDBJ whole genome shotgun (WGS) entry which is preliminary data.</text>
</comment>
<dbReference type="RefSeq" id="WP_039254691.1">
    <property type="nucleotide sequence ID" value="NZ_JENJ01000021.1"/>
</dbReference>
<name>A0A0A0I508_CLONO</name>
<dbReference type="OrthoDB" id="308521at2"/>
<reference evidence="1 2" key="1">
    <citation type="submission" date="2014-01" db="EMBL/GenBank/DDBJ databases">
        <title>Plasmidome dynamics in the species complex Clostridium novyi sensu lato converts strains of independent lineages into distinctly different pathogens.</title>
        <authorList>
            <person name="Skarin H."/>
            <person name="Segerman B."/>
        </authorList>
    </citation>
    <scope>NUCLEOTIDE SEQUENCE [LARGE SCALE GENOMIC DNA]</scope>
    <source>
        <strain evidence="1 2">4552</strain>
    </source>
</reference>
<dbReference type="EMBL" id="JENJ01000021">
    <property type="protein sequence ID" value="KGM96489.1"/>
    <property type="molecule type" value="Genomic_DNA"/>
</dbReference>
<dbReference type="Proteomes" id="UP000030012">
    <property type="component" value="Unassembled WGS sequence"/>
</dbReference>
<dbReference type="InterPro" id="IPR008792">
    <property type="entry name" value="PQQD"/>
</dbReference>
<dbReference type="Gene3D" id="1.10.10.1150">
    <property type="entry name" value="Coenzyme PQQ synthesis protein D (PqqD)"/>
    <property type="match status" value="1"/>
</dbReference>
<evidence type="ECO:0008006" key="3">
    <source>
        <dbReference type="Google" id="ProtNLM"/>
    </source>
</evidence>
<evidence type="ECO:0000313" key="2">
    <source>
        <dbReference type="Proteomes" id="UP000030012"/>
    </source>
</evidence>
<sequence>MNKKDNNLLEFIPYKNLSYIDEKSEENNNITIIIKRNSKIDKFIFKIFKKAHKELYVHLDEIGSFIWRNIDGKKTVLNLCEGFMKEYNVEQSEAINRTVYFLKILKNNKFIKFTANIKK</sequence>
<gene>
    <name evidence="1" type="ORF">Z968_06175</name>
</gene>
<dbReference type="Pfam" id="PF05402">
    <property type="entry name" value="PqqD"/>
    <property type="match status" value="1"/>
</dbReference>